<sequence>MRQSTLDLSIPPLSDRQLSTPADPFASTKMFSPLLKLCVLALVLSVVLATPHERERRASRFYRIAKKVRGVFTWILPSRYSETDTVEKEAEIVLIEVEKSISKGKQLVTEGEQLLKKADELELSLGADVDKRDDGTAQAPASSKRTIIQTLRDAAQRIIATGTKIISNSKKISAALRQAVGNVTDVVAEGVADVGPAIVDLSGSLTRATLLLAQAKATAVDISNGVGDAVDKLETVSKLAVEAGQTFQDVSQDTATLVQKIYKLGKNLFQVIKNAAKAIYKAAGFSGRK</sequence>
<dbReference type="Proteomes" id="UP001283361">
    <property type="component" value="Unassembled WGS sequence"/>
</dbReference>
<evidence type="ECO:0000313" key="1">
    <source>
        <dbReference type="EMBL" id="KAK3755712.1"/>
    </source>
</evidence>
<gene>
    <name evidence="1" type="ORF">RRG08_060687</name>
</gene>
<dbReference type="EMBL" id="JAWDGP010005591">
    <property type="protein sequence ID" value="KAK3755712.1"/>
    <property type="molecule type" value="Genomic_DNA"/>
</dbReference>
<dbReference type="AlphaFoldDB" id="A0AAE0YTF5"/>
<comment type="caution">
    <text evidence="1">The sequence shown here is derived from an EMBL/GenBank/DDBJ whole genome shotgun (WGS) entry which is preliminary data.</text>
</comment>
<accession>A0AAE0YTF5</accession>
<evidence type="ECO:0000313" key="2">
    <source>
        <dbReference type="Proteomes" id="UP001283361"/>
    </source>
</evidence>
<name>A0AAE0YTF5_9GAST</name>
<proteinExistence type="predicted"/>
<organism evidence="1 2">
    <name type="scientific">Elysia crispata</name>
    <name type="common">lettuce slug</name>
    <dbReference type="NCBI Taxonomy" id="231223"/>
    <lineage>
        <taxon>Eukaryota</taxon>
        <taxon>Metazoa</taxon>
        <taxon>Spiralia</taxon>
        <taxon>Lophotrochozoa</taxon>
        <taxon>Mollusca</taxon>
        <taxon>Gastropoda</taxon>
        <taxon>Heterobranchia</taxon>
        <taxon>Euthyneura</taxon>
        <taxon>Panpulmonata</taxon>
        <taxon>Sacoglossa</taxon>
        <taxon>Placobranchoidea</taxon>
        <taxon>Plakobranchidae</taxon>
        <taxon>Elysia</taxon>
    </lineage>
</organism>
<keyword evidence="2" id="KW-1185">Reference proteome</keyword>
<protein>
    <submittedName>
        <fullName evidence="1">Uncharacterized protein</fullName>
    </submittedName>
</protein>
<reference evidence="1" key="1">
    <citation type="journal article" date="2023" name="G3 (Bethesda)">
        <title>A reference genome for the long-term kleptoplast-retaining sea slug Elysia crispata morphotype clarki.</title>
        <authorList>
            <person name="Eastman K.E."/>
            <person name="Pendleton A.L."/>
            <person name="Shaikh M.A."/>
            <person name="Suttiyut T."/>
            <person name="Ogas R."/>
            <person name="Tomko P."/>
            <person name="Gavelis G."/>
            <person name="Widhalm J.R."/>
            <person name="Wisecaver J.H."/>
        </authorList>
    </citation>
    <scope>NUCLEOTIDE SEQUENCE</scope>
    <source>
        <strain evidence="1">ECLA1</strain>
    </source>
</reference>